<name>A0ABQ0IM21_9ACTN</name>
<organism evidence="2 3">
    <name type="scientific">Gordonia paraffinivorans NBRC 108238</name>
    <dbReference type="NCBI Taxonomy" id="1223543"/>
    <lineage>
        <taxon>Bacteria</taxon>
        <taxon>Bacillati</taxon>
        <taxon>Actinomycetota</taxon>
        <taxon>Actinomycetes</taxon>
        <taxon>Mycobacteriales</taxon>
        <taxon>Gordoniaceae</taxon>
        <taxon>Gordonia</taxon>
    </lineage>
</organism>
<protein>
    <recommendedName>
        <fullName evidence="1">Aminoglycoside phosphotransferase domain-containing protein</fullName>
    </recommendedName>
</protein>
<feature type="domain" description="Aminoglycoside phosphotransferase" evidence="1">
    <location>
        <begin position="56"/>
        <end position="296"/>
    </location>
</feature>
<dbReference type="CDD" id="cd05154">
    <property type="entry name" value="ACAD10_11_N-like"/>
    <property type="match status" value="1"/>
</dbReference>
<dbReference type="InterPro" id="IPR051678">
    <property type="entry name" value="AGP_Transferase"/>
</dbReference>
<dbReference type="Proteomes" id="UP000035021">
    <property type="component" value="Unassembled WGS sequence"/>
</dbReference>
<comment type="caution">
    <text evidence="2">The sequence shown here is derived from an EMBL/GenBank/DDBJ whole genome shotgun (WGS) entry which is preliminary data.</text>
</comment>
<dbReference type="SUPFAM" id="SSF56112">
    <property type="entry name" value="Protein kinase-like (PK-like)"/>
    <property type="match status" value="1"/>
</dbReference>
<gene>
    <name evidence="2" type="ORF">GP2_024_00380</name>
</gene>
<accession>A0ABQ0IM21</accession>
<sequence>MNISTVVEPSVDLALKKKLERRGTVIHEQPATEAVAARLEQFLSRRLDGPFRIENLQRLAGGASKEQYVFDLTEGGESRRMVLRMDPPGSMVETPRRREFEVLQAVSQILPVPAMHWVAEDEIELGAPSLVCGYVTGAASARDAKKTASGLGTVYGRVLREQLAPQFVEHLAALHTFDWSQAEFSAFERPRPGTTDAVDWRLASIDRAWAEDSFSAHPVIALTREWLWRHRPPVDHVSVVHGDYRNGNFLFDEDRGEITAILDWELTYLGDRHHDLAYAMMDGWGEVDAETGDFYCSALIRRDEFIAEYERRSGLTVDRDRLEYYTVLNMYWAAVALVATGPRNSAERLTHLDAMQTFLAGLGAFYLDQLLAIVGEDQETNR</sequence>
<reference evidence="2 3" key="1">
    <citation type="submission" date="2013-02" db="EMBL/GenBank/DDBJ databases">
        <title>Whole genome shotgun sequence of Gordonia paraffinivorans NBRC 108238.</title>
        <authorList>
            <person name="Isaki-Nakamura S."/>
            <person name="Hosoyama A."/>
            <person name="Tsuchikane K."/>
            <person name="Ando Y."/>
            <person name="Baba S."/>
            <person name="Ohji S."/>
            <person name="Hamada M."/>
            <person name="Tamura T."/>
            <person name="Yamazoe A."/>
            <person name="Yamazaki S."/>
            <person name="Fujita N."/>
        </authorList>
    </citation>
    <scope>NUCLEOTIDE SEQUENCE [LARGE SCALE GENOMIC DNA]</scope>
    <source>
        <strain evidence="2 3">NBRC 108238</strain>
    </source>
</reference>
<dbReference type="EMBL" id="BAOQ01000024">
    <property type="protein sequence ID" value="GAC84611.1"/>
    <property type="molecule type" value="Genomic_DNA"/>
</dbReference>
<dbReference type="RefSeq" id="WP_006900844.1">
    <property type="nucleotide sequence ID" value="NZ_BAOQ01000024.1"/>
</dbReference>
<dbReference type="Pfam" id="PF01636">
    <property type="entry name" value="APH"/>
    <property type="match status" value="1"/>
</dbReference>
<evidence type="ECO:0000313" key="3">
    <source>
        <dbReference type="Proteomes" id="UP000035021"/>
    </source>
</evidence>
<proteinExistence type="predicted"/>
<dbReference type="InterPro" id="IPR041726">
    <property type="entry name" value="ACAD10_11_N"/>
</dbReference>
<dbReference type="Gene3D" id="3.30.200.20">
    <property type="entry name" value="Phosphorylase Kinase, domain 1"/>
    <property type="match status" value="1"/>
</dbReference>
<dbReference type="InterPro" id="IPR002575">
    <property type="entry name" value="Aminoglycoside_PTrfase"/>
</dbReference>
<evidence type="ECO:0000259" key="1">
    <source>
        <dbReference type="Pfam" id="PF01636"/>
    </source>
</evidence>
<keyword evidence="3" id="KW-1185">Reference proteome</keyword>
<dbReference type="Gene3D" id="3.90.1200.10">
    <property type="match status" value="1"/>
</dbReference>
<evidence type="ECO:0000313" key="2">
    <source>
        <dbReference type="EMBL" id="GAC84611.1"/>
    </source>
</evidence>
<dbReference type="InterPro" id="IPR011009">
    <property type="entry name" value="Kinase-like_dom_sf"/>
</dbReference>
<dbReference type="PANTHER" id="PTHR21310">
    <property type="entry name" value="AMINOGLYCOSIDE PHOSPHOTRANSFERASE-RELATED-RELATED"/>
    <property type="match status" value="1"/>
</dbReference>
<dbReference type="PANTHER" id="PTHR21310:SF57">
    <property type="entry name" value="BLR2944 PROTEIN"/>
    <property type="match status" value="1"/>
</dbReference>